<reference evidence="1 2" key="1">
    <citation type="submission" date="2022-12" db="EMBL/GenBank/DDBJ databases">
        <title>Chromosome-scale assembly of the Ensete ventricosum genome.</title>
        <authorList>
            <person name="Dussert Y."/>
            <person name="Stocks J."/>
            <person name="Wendawek A."/>
            <person name="Woldeyes F."/>
            <person name="Nichols R.A."/>
            <person name="Borrell J.S."/>
        </authorList>
    </citation>
    <scope>NUCLEOTIDE SEQUENCE [LARGE SCALE GENOMIC DNA]</scope>
    <source>
        <strain evidence="2">cv. Maze</strain>
        <tissue evidence="1">Seeds</tissue>
    </source>
</reference>
<comment type="caution">
    <text evidence="1">The sequence shown here is derived from an EMBL/GenBank/DDBJ whole genome shotgun (WGS) entry which is preliminary data.</text>
</comment>
<accession>A0AAV8QBR0</accession>
<dbReference type="Proteomes" id="UP001222027">
    <property type="component" value="Unassembled WGS sequence"/>
</dbReference>
<organism evidence="1 2">
    <name type="scientific">Ensete ventricosum</name>
    <name type="common">Abyssinian banana</name>
    <name type="synonym">Musa ensete</name>
    <dbReference type="NCBI Taxonomy" id="4639"/>
    <lineage>
        <taxon>Eukaryota</taxon>
        <taxon>Viridiplantae</taxon>
        <taxon>Streptophyta</taxon>
        <taxon>Embryophyta</taxon>
        <taxon>Tracheophyta</taxon>
        <taxon>Spermatophyta</taxon>
        <taxon>Magnoliopsida</taxon>
        <taxon>Liliopsida</taxon>
        <taxon>Zingiberales</taxon>
        <taxon>Musaceae</taxon>
        <taxon>Ensete</taxon>
    </lineage>
</organism>
<name>A0AAV8QBR0_ENSVE</name>
<evidence type="ECO:0000313" key="1">
    <source>
        <dbReference type="EMBL" id="KAJ8467031.1"/>
    </source>
</evidence>
<protein>
    <submittedName>
        <fullName evidence="1">Uncharacterized protein</fullName>
    </submittedName>
</protein>
<gene>
    <name evidence="1" type="ORF">OPV22_029583</name>
</gene>
<keyword evidence="2" id="KW-1185">Reference proteome</keyword>
<sequence length="173" mass="19188">MECPMTALAFQLTASRLGALKLYALLMANAMFNPRFVSYASQACEFSLRTWKAETEISAAGKGPIQIMRAVREWIGRLRGNLATSGLRADASGAQRGRTDGTARCVPFHFISQSLRDTSNRWGSGGGSWCRFESHGAISSWLSKFFDDYNLLSMATIQHFFEISLTSAQRTTR</sequence>
<dbReference type="AlphaFoldDB" id="A0AAV8QBR0"/>
<evidence type="ECO:0000313" key="2">
    <source>
        <dbReference type="Proteomes" id="UP001222027"/>
    </source>
</evidence>
<proteinExistence type="predicted"/>
<dbReference type="EMBL" id="JAQQAF010000008">
    <property type="protein sequence ID" value="KAJ8467031.1"/>
    <property type="molecule type" value="Genomic_DNA"/>
</dbReference>